<evidence type="ECO:0000313" key="2">
    <source>
        <dbReference type="EMBL" id="TRX87923.1"/>
    </source>
</evidence>
<reference evidence="3" key="1">
    <citation type="submission" date="2019-06" db="EMBL/GenBank/DDBJ databases">
        <title>Draft genome sequence of the griseofulvin-producing fungus Xylaria cubensis strain G536.</title>
        <authorList>
            <person name="Mead M.E."/>
            <person name="Raja H.A."/>
            <person name="Steenwyk J.L."/>
            <person name="Knowles S.L."/>
            <person name="Oberlies N.H."/>
            <person name="Rokas A."/>
        </authorList>
    </citation>
    <scope>NUCLEOTIDE SEQUENCE [LARGE SCALE GENOMIC DNA]</scope>
    <source>
        <strain evidence="3">G536</strain>
    </source>
</reference>
<evidence type="ECO:0000313" key="3">
    <source>
        <dbReference type="Proteomes" id="UP000319160"/>
    </source>
</evidence>
<comment type="caution">
    <text evidence="2">The sequence shown here is derived from an EMBL/GenBank/DDBJ whole genome shotgun (WGS) entry which is preliminary data.</text>
</comment>
<feature type="region of interest" description="Disordered" evidence="1">
    <location>
        <begin position="70"/>
        <end position="131"/>
    </location>
</feature>
<evidence type="ECO:0000256" key="1">
    <source>
        <dbReference type="SAM" id="MobiDB-lite"/>
    </source>
</evidence>
<feature type="compositionally biased region" description="Basic and acidic residues" evidence="1">
    <location>
        <begin position="83"/>
        <end position="96"/>
    </location>
</feature>
<dbReference type="EMBL" id="VFLP01000109">
    <property type="protein sequence ID" value="TRX87923.1"/>
    <property type="molecule type" value="Genomic_DNA"/>
</dbReference>
<accession>A0A553HJ05</accession>
<organism evidence="2 3">
    <name type="scientific">Xylaria flabelliformis</name>
    <dbReference type="NCBI Taxonomy" id="2512241"/>
    <lineage>
        <taxon>Eukaryota</taxon>
        <taxon>Fungi</taxon>
        <taxon>Dikarya</taxon>
        <taxon>Ascomycota</taxon>
        <taxon>Pezizomycotina</taxon>
        <taxon>Sordariomycetes</taxon>
        <taxon>Xylariomycetidae</taxon>
        <taxon>Xylariales</taxon>
        <taxon>Xylariaceae</taxon>
        <taxon>Xylaria</taxon>
    </lineage>
</organism>
<dbReference type="STRING" id="2512241.A0A553HJ05"/>
<dbReference type="Proteomes" id="UP000319160">
    <property type="component" value="Unassembled WGS sequence"/>
</dbReference>
<protein>
    <submittedName>
        <fullName evidence="2">Uncharacterized protein</fullName>
    </submittedName>
</protein>
<proteinExistence type="predicted"/>
<name>A0A553HJ05_9PEZI</name>
<sequence>MIDVYYTITGELMRSEVLKHPYRSSSVGKLLPLGPSIQGCPRTCARETSKQGEGGAGGLAGAQGFGATYNSSASQVTTESTWEEEHKDAAAVRRDDQDEDDPFRRAPTRAPGSTGARKRKEASSSSSSENDHYKILSDYDSQATKKFCTQACLLARTREEGILTRTVPTCSRVAPPQALADALLTPTNWLPWLRTSYVKIRVEIPSQ</sequence>
<feature type="compositionally biased region" description="Polar residues" evidence="1">
    <location>
        <begin position="70"/>
        <end position="80"/>
    </location>
</feature>
<keyword evidence="3" id="KW-1185">Reference proteome</keyword>
<gene>
    <name evidence="2" type="ORF">FHL15_011181</name>
</gene>
<dbReference type="AlphaFoldDB" id="A0A553HJ05"/>